<dbReference type="OrthoDB" id="549235at2759"/>
<feature type="chain" id="PRO_5033009456" description="SRCR domain-containing protein" evidence="3">
    <location>
        <begin position="26"/>
        <end position="278"/>
    </location>
</feature>
<evidence type="ECO:0000256" key="1">
    <source>
        <dbReference type="ARBA" id="ARBA00023157"/>
    </source>
</evidence>
<dbReference type="Pfam" id="PF00530">
    <property type="entry name" value="SRCR"/>
    <property type="match status" value="2"/>
</dbReference>
<reference evidence="5" key="1">
    <citation type="journal article" date="2020" name="bioRxiv">
        <title>Comparative genomics of Chlamydomonas.</title>
        <authorList>
            <person name="Craig R.J."/>
            <person name="Hasan A.R."/>
            <person name="Ness R.W."/>
            <person name="Keightley P.D."/>
        </authorList>
    </citation>
    <scope>NUCLEOTIDE SEQUENCE</scope>
    <source>
        <strain evidence="5">CCAP 11/70</strain>
    </source>
</reference>
<organism evidence="5 6">
    <name type="scientific">Edaphochlamys debaryana</name>
    <dbReference type="NCBI Taxonomy" id="47281"/>
    <lineage>
        <taxon>Eukaryota</taxon>
        <taxon>Viridiplantae</taxon>
        <taxon>Chlorophyta</taxon>
        <taxon>core chlorophytes</taxon>
        <taxon>Chlorophyceae</taxon>
        <taxon>CS clade</taxon>
        <taxon>Chlamydomonadales</taxon>
        <taxon>Chlamydomonadales incertae sedis</taxon>
        <taxon>Edaphochlamys</taxon>
    </lineage>
</organism>
<dbReference type="PANTHER" id="PTHR48071">
    <property type="entry name" value="SRCR DOMAIN-CONTAINING PROTEIN"/>
    <property type="match status" value="1"/>
</dbReference>
<dbReference type="SMART" id="SM00202">
    <property type="entry name" value="SR"/>
    <property type="match status" value="2"/>
</dbReference>
<comment type="caution">
    <text evidence="5">The sequence shown here is derived from an EMBL/GenBank/DDBJ whole genome shotgun (WGS) entry which is preliminary data.</text>
</comment>
<keyword evidence="6" id="KW-1185">Reference proteome</keyword>
<evidence type="ECO:0000313" key="5">
    <source>
        <dbReference type="EMBL" id="KAG2500487.1"/>
    </source>
</evidence>
<sequence length="278" mass="29313">MPALCWLTLTWLQVWHNLNWGTACGDSWHRVNSDVFCRSIGFHAGCAIDPRAMNGTQEPACTAANLAALVAPPINNPIWLDNVDCYGDEPNHARCECNSWGYHDCTHGQDVHLKCINFVNGTLRLVDGYPNQQVRGASATGRLEVLSNGVFSSFCRTGFTNQTARVACRSLGWVEGRAANNTLEFPAPLGVPAFTKVLSCTGLEASLEACPSTPAGGCLGGRSSYVQLWCYTSTPAHAPKPAAAQAAGAAAAAQPSSSQPSQAPSTPTAQPCAQAPAP</sequence>
<dbReference type="SUPFAM" id="SSF56487">
    <property type="entry name" value="SRCR-like"/>
    <property type="match status" value="2"/>
</dbReference>
<dbReference type="AlphaFoldDB" id="A0A836C695"/>
<keyword evidence="3" id="KW-0732">Signal</keyword>
<name>A0A836C695_9CHLO</name>
<dbReference type="PRINTS" id="PR00258">
    <property type="entry name" value="SPERACTRCPTR"/>
</dbReference>
<evidence type="ECO:0000313" key="6">
    <source>
        <dbReference type="Proteomes" id="UP000612055"/>
    </source>
</evidence>
<dbReference type="Proteomes" id="UP000612055">
    <property type="component" value="Unassembled WGS sequence"/>
</dbReference>
<feature type="domain" description="SRCR" evidence="4">
    <location>
        <begin position="12"/>
        <end position="116"/>
    </location>
</feature>
<dbReference type="GO" id="GO:0016020">
    <property type="term" value="C:membrane"/>
    <property type="evidence" value="ECO:0007669"/>
    <property type="project" value="InterPro"/>
</dbReference>
<dbReference type="PANTHER" id="PTHR48071:SF28">
    <property type="entry name" value="SRCR DOMAIN-CONTAINING PROTEIN"/>
    <property type="match status" value="1"/>
</dbReference>
<gene>
    <name evidence="5" type="ORF">HYH03_002052</name>
</gene>
<accession>A0A836C695</accession>
<dbReference type="InterPro" id="IPR036772">
    <property type="entry name" value="SRCR-like_dom_sf"/>
</dbReference>
<dbReference type="PROSITE" id="PS50287">
    <property type="entry name" value="SRCR_2"/>
    <property type="match status" value="2"/>
</dbReference>
<keyword evidence="1" id="KW-1015">Disulfide bond</keyword>
<feature type="domain" description="SRCR" evidence="4">
    <location>
        <begin position="123"/>
        <end position="231"/>
    </location>
</feature>
<feature type="region of interest" description="Disordered" evidence="2">
    <location>
        <begin position="241"/>
        <end position="278"/>
    </location>
</feature>
<evidence type="ECO:0000259" key="4">
    <source>
        <dbReference type="PROSITE" id="PS50287"/>
    </source>
</evidence>
<dbReference type="EMBL" id="JAEHOE010000004">
    <property type="protein sequence ID" value="KAG2500487.1"/>
    <property type="molecule type" value="Genomic_DNA"/>
</dbReference>
<dbReference type="Gene3D" id="3.10.250.10">
    <property type="entry name" value="SRCR-like domain"/>
    <property type="match status" value="2"/>
</dbReference>
<evidence type="ECO:0000256" key="3">
    <source>
        <dbReference type="SAM" id="SignalP"/>
    </source>
</evidence>
<dbReference type="InterPro" id="IPR001190">
    <property type="entry name" value="SRCR"/>
</dbReference>
<feature type="signal peptide" evidence="3">
    <location>
        <begin position="1"/>
        <end position="25"/>
    </location>
</feature>
<protein>
    <recommendedName>
        <fullName evidence="4">SRCR domain-containing protein</fullName>
    </recommendedName>
</protein>
<proteinExistence type="predicted"/>
<evidence type="ECO:0000256" key="2">
    <source>
        <dbReference type="SAM" id="MobiDB-lite"/>
    </source>
</evidence>